<proteinExistence type="inferred from homology"/>
<feature type="domain" description="U3 small nucleolar RNA-associated protein 6 homolog C-terminal" evidence="7">
    <location>
        <begin position="355"/>
        <end position="585"/>
    </location>
</feature>
<dbReference type="InterPro" id="IPR056907">
    <property type="entry name" value="UTP6_C"/>
</dbReference>
<dbReference type="Gene3D" id="1.25.40.10">
    <property type="entry name" value="Tetratricopeptide repeat domain"/>
    <property type="match status" value="3"/>
</dbReference>
<evidence type="ECO:0000313" key="9">
    <source>
        <dbReference type="Proteomes" id="UP000268093"/>
    </source>
</evidence>
<dbReference type="GO" id="GO:0030515">
    <property type="term" value="F:snoRNA binding"/>
    <property type="evidence" value="ECO:0007669"/>
    <property type="project" value="InterPro"/>
</dbReference>
<dbReference type="InterPro" id="IPR055347">
    <property type="entry name" value="UTP6_N"/>
</dbReference>
<dbReference type="InterPro" id="IPR013949">
    <property type="entry name" value="Utp6"/>
</dbReference>
<dbReference type="SUPFAM" id="SSF48452">
    <property type="entry name" value="TPR-like"/>
    <property type="match status" value="1"/>
</dbReference>
<dbReference type="OrthoDB" id="28112at2759"/>
<dbReference type="InterPro" id="IPR003107">
    <property type="entry name" value="HAT"/>
</dbReference>
<evidence type="ECO:0000256" key="2">
    <source>
        <dbReference type="ARBA" id="ARBA00010734"/>
    </source>
</evidence>
<reference evidence="8 9" key="1">
    <citation type="journal article" date="2018" name="New Phytol.">
        <title>Phylogenomics of Endogonaceae and evolution of mycorrhizas within Mucoromycota.</title>
        <authorList>
            <person name="Chang Y."/>
            <person name="Desiro A."/>
            <person name="Na H."/>
            <person name="Sandor L."/>
            <person name="Lipzen A."/>
            <person name="Clum A."/>
            <person name="Barry K."/>
            <person name="Grigoriev I.V."/>
            <person name="Martin F.M."/>
            <person name="Stajich J.E."/>
            <person name="Smith M.E."/>
            <person name="Bonito G."/>
            <person name="Spatafora J.W."/>
        </authorList>
    </citation>
    <scope>NUCLEOTIDE SEQUENCE [LARGE SCALE GENOMIC DNA]</scope>
    <source>
        <strain evidence="8 9">GMNB39</strain>
    </source>
</reference>
<evidence type="ECO:0000256" key="4">
    <source>
        <dbReference type="ARBA" id="ARBA00022737"/>
    </source>
</evidence>
<accession>A0A433A2E5</accession>
<name>A0A433A2E5_9FUNG</name>
<keyword evidence="3" id="KW-0698">rRNA processing</keyword>
<comment type="caution">
    <text evidence="8">The sequence shown here is derived from an EMBL/GenBank/DDBJ whole genome shotgun (WGS) entry which is preliminary data.</text>
</comment>
<evidence type="ECO:0000256" key="5">
    <source>
        <dbReference type="ARBA" id="ARBA00023242"/>
    </source>
</evidence>
<sequence length="633" mass="73591">MADTVQYYLEQMVPELEDLEQKGIFSKAEIKSIVKKRTKFEYALKRRISKKVDYLRYAEYEMNLEALRKKRKVRLDIKSNKTSLSDYAGVRRIYFIFERVLRKFKGDVALWLQYIEFAKGNGASRTLGKIFASAIQMHPTKPSLWIMAASWEFEENANIVAARVLMQRGLRLNSTSTSLWHEYFRLELVYVEKIKARRKILGIDQRSQSTLEELEAGQTDANDDNMIMLPKITGEEFVDEADETGEKGAVRKMEESMVEALKENNNPVLEGLLGRIVYRNAIVAIPNNLPFRKKFIDIYADFSDTEMGEQEIYESIRRDFPQNTEARSYLAARHLSRANEVDVENPEFVKGLRSCVEEFGRCVEELPTSEMWEHYTRFLEQWRRKVTDENLKLYLTKSLTKAYKTAQKKDFLSPASYLTWAGMLLDESDRTQAQSIAKQGTQKYPASVELWSTRIDLAIPAMGEVEQQQPLYVEALRNNPASLKLWTIYLDWLVLQWQESVLEDKDLEEAFTDAMTKTTTLLPSTDPDADINKLKDLVMMRYVEWAARSGGIKKARAVYKQIVSGSFPNPKFYEACVRLEQAQSERGTAGQLLSKIAQERVEWLFEMAVRVDERRDGMWNWDCLFDVTMTFFH</sequence>
<dbReference type="Proteomes" id="UP000268093">
    <property type="component" value="Unassembled WGS sequence"/>
</dbReference>
<dbReference type="PANTHER" id="PTHR23271">
    <property type="entry name" value="HEPATOCELLULAR CARCINOMA-ASSOCIATED ANTIGEN 66"/>
    <property type="match status" value="1"/>
</dbReference>
<protein>
    <submittedName>
        <fullName evidence="8">U3 small nucleolar RNA-associated protein 6-domain-containing protein</fullName>
    </submittedName>
</protein>
<dbReference type="Pfam" id="PF24892">
    <property type="entry name" value="UTP6_C"/>
    <property type="match status" value="1"/>
</dbReference>
<evidence type="ECO:0000313" key="8">
    <source>
        <dbReference type="EMBL" id="RUO96830.1"/>
    </source>
</evidence>
<dbReference type="GO" id="GO:0032040">
    <property type="term" value="C:small-subunit processome"/>
    <property type="evidence" value="ECO:0007669"/>
    <property type="project" value="TreeGrafter"/>
</dbReference>
<organism evidence="8 9">
    <name type="scientific">Jimgerdemannia flammicorona</name>
    <dbReference type="NCBI Taxonomy" id="994334"/>
    <lineage>
        <taxon>Eukaryota</taxon>
        <taxon>Fungi</taxon>
        <taxon>Fungi incertae sedis</taxon>
        <taxon>Mucoromycota</taxon>
        <taxon>Mucoromycotina</taxon>
        <taxon>Endogonomycetes</taxon>
        <taxon>Endogonales</taxon>
        <taxon>Endogonaceae</taxon>
        <taxon>Jimgerdemannia</taxon>
    </lineage>
</organism>
<comment type="subcellular location">
    <subcellularLocation>
        <location evidence="1">Nucleus</location>
        <location evidence="1">Nucleolus</location>
    </subcellularLocation>
</comment>
<keyword evidence="5" id="KW-0539">Nucleus</keyword>
<evidence type="ECO:0000256" key="3">
    <source>
        <dbReference type="ARBA" id="ARBA00022552"/>
    </source>
</evidence>
<evidence type="ECO:0000259" key="6">
    <source>
        <dbReference type="Pfam" id="PF08640"/>
    </source>
</evidence>
<evidence type="ECO:0000256" key="1">
    <source>
        <dbReference type="ARBA" id="ARBA00004604"/>
    </source>
</evidence>
<feature type="domain" description="U3 small nucleolar RNA-associated protein 6 N-terminal" evidence="6">
    <location>
        <begin position="9"/>
        <end position="92"/>
    </location>
</feature>
<dbReference type="GO" id="GO:0034388">
    <property type="term" value="C:Pwp2p-containing subcomplex of 90S preribosome"/>
    <property type="evidence" value="ECO:0007669"/>
    <property type="project" value="TreeGrafter"/>
</dbReference>
<dbReference type="AlphaFoldDB" id="A0A433A2E5"/>
<dbReference type="SMART" id="SM00386">
    <property type="entry name" value="HAT"/>
    <property type="match status" value="7"/>
</dbReference>
<dbReference type="InterPro" id="IPR011990">
    <property type="entry name" value="TPR-like_helical_dom_sf"/>
</dbReference>
<keyword evidence="4" id="KW-0677">Repeat</keyword>
<keyword evidence="9" id="KW-1185">Reference proteome</keyword>
<dbReference type="PANTHER" id="PTHR23271:SF1">
    <property type="entry name" value="U3 SMALL NUCLEOLAR RNA-ASSOCIATED PROTEIN 6 HOMOLOG"/>
    <property type="match status" value="1"/>
</dbReference>
<dbReference type="GO" id="GO:0000462">
    <property type="term" value="P:maturation of SSU-rRNA from tricistronic rRNA transcript (SSU-rRNA, 5.8S rRNA, LSU-rRNA)"/>
    <property type="evidence" value="ECO:0007669"/>
    <property type="project" value="InterPro"/>
</dbReference>
<dbReference type="Pfam" id="PF08640">
    <property type="entry name" value="U3_assoc_6"/>
    <property type="match status" value="1"/>
</dbReference>
<evidence type="ECO:0000259" key="7">
    <source>
        <dbReference type="Pfam" id="PF24892"/>
    </source>
</evidence>
<dbReference type="EMBL" id="RBNI01019512">
    <property type="protein sequence ID" value="RUO96830.1"/>
    <property type="molecule type" value="Genomic_DNA"/>
</dbReference>
<comment type="similarity">
    <text evidence="2">Belongs to the UTP6 family.</text>
</comment>
<gene>
    <name evidence="8" type="ORF">BC936DRAFT_141398</name>
</gene>